<evidence type="ECO:0000256" key="1">
    <source>
        <dbReference type="ARBA" id="ARBA00004651"/>
    </source>
</evidence>
<protein>
    <submittedName>
        <fullName evidence="8">Multisubunit sodium/proton antiporter, MrpE subunit (TC 2.A.63.1)</fullName>
    </submittedName>
</protein>
<accession>A0A1T5LJI9</accession>
<evidence type="ECO:0000256" key="7">
    <source>
        <dbReference type="SAM" id="Phobius"/>
    </source>
</evidence>
<evidence type="ECO:0000313" key="8">
    <source>
        <dbReference type="EMBL" id="SKC76156.1"/>
    </source>
</evidence>
<keyword evidence="6 7" id="KW-0472">Membrane</keyword>
<evidence type="ECO:0000256" key="4">
    <source>
        <dbReference type="ARBA" id="ARBA00022692"/>
    </source>
</evidence>
<feature type="transmembrane region" description="Helical" evidence="7">
    <location>
        <begin position="12"/>
        <end position="32"/>
    </location>
</feature>
<evidence type="ECO:0000256" key="6">
    <source>
        <dbReference type="ARBA" id="ARBA00023136"/>
    </source>
</evidence>
<keyword evidence="4 7" id="KW-0812">Transmembrane</keyword>
<evidence type="ECO:0000313" key="9">
    <source>
        <dbReference type="Proteomes" id="UP000189777"/>
    </source>
</evidence>
<dbReference type="PANTHER" id="PTHR34584:SF1">
    <property type="entry name" value="NA(+)_H(+) ANTIPORTER SUBUNIT E1"/>
    <property type="match status" value="1"/>
</dbReference>
<evidence type="ECO:0000256" key="3">
    <source>
        <dbReference type="ARBA" id="ARBA00022475"/>
    </source>
</evidence>
<dbReference type="GO" id="GO:0008324">
    <property type="term" value="F:monoatomic cation transmembrane transporter activity"/>
    <property type="evidence" value="ECO:0007669"/>
    <property type="project" value="InterPro"/>
</dbReference>
<evidence type="ECO:0000256" key="5">
    <source>
        <dbReference type="ARBA" id="ARBA00022989"/>
    </source>
</evidence>
<comment type="subcellular location">
    <subcellularLocation>
        <location evidence="1">Cell membrane</location>
        <topology evidence="1">Multi-pass membrane protein</topology>
    </subcellularLocation>
</comment>
<dbReference type="STRING" id="526729.SAMN04324258_3545"/>
<keyword evidence="9" id="KW-1185">Reference proteome</keyword>
<dbReference type="GO" id="GO:0005886">
    <property type="term" value="C:plasma membrane"/>
    <property type="evidence" value="ECO:0007669"/>
    <property type="project" value="UniProtKB-SubCell"/>
</dbReference>
<dbReference type="InterPro" id="IPR002758">
    <property type="entry name" value="Cation_antiport_E"/>
</dbReference>
<proteinExistence type="inferred from homology"/>
<keyword evidence="5 7" id="KW-1133">Transmembrane helix</keyword>
<gene>
    <name evidence="8" type="ORF">SAMN04324258_3545</name>
</gene>
<dbReference type="PANTHER" id="PTHR34584">
    <property type="entry name" value="NA(+)/H(+) ANTIPORTER SUBUNIT E1"/>
    <property type="match status" value="1"/>
</dbReference>
<sequence>MSPQSRRPAHQLRRLGSQWHALALLTLIWVLLWGDLSWANVIAGAVIAVAVVTMFPLPAIDMHGTVRPWPAVVLGARFVADLFVASFEVAWKAIRPGPVPHGAIVAVRLRNPEDAYLTITAVMSSLVPGSLVVEARRSTGVVYLHVLDIDGSGGPEAVRRDTLALEERVLRAFASNTVLARCGLVPGDAGTALDAGSTPPSGRGEGDA</sequence>
<organism evidence="8 9">
    <name type="scientific">Krasilnikoviella flava</name>
    <dbReference type="NCBI Taxonomy" id="526729"/>
    <lineage>
        <taxon>Bacteria</taxon>
        <taxon>Bacillati</taxon>
        <taxon>Actinomycetota</taxon>
        <taxon>Actinomycetes</taxon>
        <taxon>Micrococcales</taxon>
        <taxon>Promicromonosporaceae</taxon>
        <taxon>Krasilnikoviella</taxon>
    </lineage>
</organism>
<dbReference type="AlphaFoldDB" id="A0A1T5LJI9"/>
<dbReference type="EMBL" id="FUZQ01000006">
    <property type="protein sequence ID" value="SKC76156.1"/>
    <property type="molecule type" value="Genomic_DNA"/>
</dbReference>
<dbReference type="Proteomes" id="UP000189777">
    <property type="component" value="Unassembled WGS sequence"/>
</dbReference>
<comment type="similarity">
    <text evidence="2">Belongs to the CPA3 antiporters (TC 2.A.63) subunit E family.</text>
</comment>
<dbReference type="RefSeq" id="WP_079575899.1">
    <property type="nucleotide sequence ID" value="NZ_FUZQ01000006.1"/>
</dbReference>
<feature type="transmembrane region" description="Helical" evidence="7">
    <location>
        <begin position="38"/>
        <end position="57"/>
    </location>
</feature>
<dbReference type="NCBIfam" id="NF006521">
    <property type="entry name" value="PRK08965.1-5"/>
    <property type="match status" value="1"/>
</dbReference>
<keyword evidence="3" id="KW-1003">Cell membrane</keyword>
<evidence type="ECO:0000256" key="2">
    <source>
        <dbReference type="ARBA" id="ARBA00006228"/>
    </source>
</evidence>
<dbReference type="Pfam" id="PF01899">
    <property type="entry name" value="MNHE"/>
    <property type="match status" value="1"/>
</dbReference>
<dbReference type="OrthoDB" id="3556991at2"/>
<name>A0A1T5LJI9_9MICO</name>
<reference evidence="8 9" key="1">
    <citation type="submission" date="2017-02" db="EMBL/GenBank/DDBJ databases">
        <authorList>
            <person name="Peterson S.W."/>
        </authorList>
    </citation>
    <scope>NUCLEOTIDE SEQUENCE [LARGE SCALE GENOMIC DNA]</scope>
    <source>
        <strain evidence="8 9">DSM 21481</strain>
    </source>
</reference>